<keyword evidence="5 6" id="KW-0472">Membrane</keyword>
<accession>A0A3N2C323</accession>
<feature type="transmembrane region" description="Helical" evidence="6">
    <location>
        <begin position="219"/>
        <end position="238"/>
    </location>
</feature>
<evidence type="ECO:0000313" key="8">
    <source>
        <dbReference type="Proteomes" id="UP000266915"/>
    </source>
</evidence>
<keyword evidence="4 6" id="KW-1133">Transmembrane helix</keyword>
<dbReference type="EMBL" id="RKHL01000001">
    <property type="protein sequence ID" value="ROR81917.1"/>
    <property type="molecule type" value="Genomic_DNA"/>
</dbReference>
<dbReference type="PROSITE" id="PS50895">
    <property type="entry name" value="SURF1"/>
    <property type="match status" value="1"/>
</dbReference>
<comment type="subcellular location">
    <subcellularLocation>
        <location evidence="6">Cell membrane</location>
        <topology evidence="6">Multi-pass membrane protein</topology>
    </subcellularLocation>
    <subcellularLocation>
        <location evidence="1">Membrane</location>
    </subcellularLocation>
</comment>
<organism evidence="7 8">
    <name type="scientific">Plantibacter flavus</name>
    <dbReference type="NCBI Taxonomy" id="150123"/>
    <lineage>
        <taxon>Bacteria</taxon>
        <taxon>Bacillati</taxon>
        <taxon>Actinomycetota</taxon>
        <taxon>Actinomycetes</taxon>
        <taxon>Micrococcales</taxon>
        <taxon>Microbacteriaceae</taxon>
        <taxon>Plantibacter</taxon>
    </lineage>
</organism>
<comment type="caution">
    <text evidence="7">The sequence shown here is derived from an EMBL/GenBank/DDBJ whole genome shotgun (WGS) entry which is preliminary data.</text>
</comment>
<evidence type="ECO:0000256" key="4">
    <source>
        <dbReference type="ARBA" id="ARBA00022989"/>
    </source>
</evidence>
<dbReference type="RefSeq" id="WP_085510918.1">
    <property type="nucleotide sequence ID" value="NZ_FXAP01000001.1"/>
</dbReference>
<dbReference type="InterPro" id="IPR002994">
    <property type="entry name" value="Surf1/Shy1"/>
</dbReference>
<gene>
    <name evidence="7" type="ORF">EDD42_1998</name>
</gene>
<keyword evidence="3 6" id="KW-0812">Transmembrane</keyword>
<keyword evidence="8" id="KW-1185">Reference proteome</keyword>
<evidence type="ECO:0000256" key="2">
    <source>
        <dbReference type="ARBA" id="ARBA00007165"/>
    </source>
</evidence>
<dbReference type="AlphaFoldDB" id="A0A3N2C323"/>
<dbReference type="PANTHER" id="PTHR23427:SF2">
    <property type="entry name" value="SURFEIT LOCUS PROTEIN 1"/>
    <property type="match status" value="1"/>
</dbReference>
<evidence type="ECO:0000256" key="5">
    <source>
        <dbReference type="ARBA" id="ARBA00023136"/>
    </source>
</evidence>
<dbReference type="InterPro" id="IPR045214">
    <property type="entry name" value="Surf1/Surf4"/>
</dbReference>
<dbReference type="Proteomes" id="UP000266915">
    <property type="component" value="Unassembled WGS sequence"/>
</dbReference>
<dbReference type="PANTHER" id="PTHR23427">
    <property type="entry name" value="SURFEIT LOCUS PROTEIN"/>
    <property type="match status" value="1"/>
</dbReference>
<dbReference type="CDD" id="cd06662">
    <property type="entry name" value="SURF1"/>
    <property type="match status" value="1"/>
</dbReference>
<dbReference type="Pfam" id="PF02104">
    <property type="entry name" value="SURF1"/>
    <property type="match status" value="1"/>
</dbReference>
<reference evidence="7 8" key="1">
    <citation type="submission" date="2018-11" db="EMBL/GenBank/DDBJ databases">
        <title>Sequencing the genomes of 1000 actinobacteria strains.</title>
        <authorList>
            <person name="Klenk H.-P."/>
        </authorList>
    </citation>
    <scope>NUCLEOTIDE SEQUENCE [LARGE SCALE GENOMIC DNA]</scope>
    <source>
        <strain evidence="7 8">DSM 14012</strain>
    </source>
</reference>
<evidence type="ECO:0000313" key="7">
    <source>
        <dbReference type="EMBL" id="ROR81917.1"/>
    </source>
</evidence>
<sequence>MSAGWRFAFSRRWLGYLGVAIVFAIVCVLLSNWQLARASEKEEEVQRIETNWDATPIPLDEALPSLDSFSVADEWHPVSMSGTYLPDEQLLVRNRPRNNQAGFNVLTPLRLANGDVFIVDRGWVAANDSLEAPESVPAPPSGEVSVVVRIRPGEPTLPGRGAADGQVATINLPQIAELRGETLYSGAYGMLLSESPAPAEAAPLGPIKPEPNEGMHLSYALQWVVFALMGFIFLAYAIRQEYRILNSDDPKEQRRAAARAERLAAKARSDADIEDEILEASR</sequence>
<evidence type="ECO:0000256" key="6">
    <source>
        <dbReference type="RuleBase" id="RU363076"/>
    </source>
</evidence>
<evidence type="ECO:0000256" key="1">
    <source>
        <dbReference type="ARBA" id="ARBA00004370"/>
    </source>
</evidence>
<evidence type="ECO:0000256" key="3">
    <source>
        <dbReference type="ARBA" id="ARBA00022692"/>
    </source>
</evidence>
<proteinExistence type="inferred from homology"/>
<comment type="caution">
    <text evidence="6">Lacks conserved residue(s) required for the propagation of feature annotation.</text>
</comment>
<keyword evidence="6" id="KW-1003">Cell membrane</keyword>
<dbReference type="GO" id="GO:0005886">
    <property type="term" value="C:plasma membrane"/>
    <property type="evidence" value="ECO:0007669"/>
    <property type="project" value="UniProtKB-SubCell"/>
</dbReference>
<name>A0A3N2C323_9MICO</name>
<comment type="similarity">
    <text evidence="2 6">Belongs to the SURF1 family.</text>
</comment>
<protein>
    <recommendedName>
        <fullName evidence="6">SURF1-like protein</fullName>
    </recommendedName>
</protein>